<evidence type="ECO:0000313" key="2">
    <source>
        <dbReference type="EMBL" id="CUT18342.1"/>
    </source>
</evidence>
<dbReference type="Proteomes" id="UP000198651">
    <property type="component" value="Chromosome I"/>
</dbReference>
<name>A0A0S4M7T1_9BURK</name>
<dbReference type="PATRIC" id="fig|1561003.3.peg.1603"/>
<organism evidence="2 3">
    <name type="scientific">Candidatus Ichthyocystis hellenicum</name>
    <dbReference type="NCBI Taxonomy" id="1561003"/>
    <lineage>
        <taxon>Bacteria</taxon>
        <taxon>Pseudomonadati</taxon>
        <taxon>Pseudomonadota</taxon>
        <taxon>Betaproteobacteria</taxon>
        <taxon>Burkholderiales</taxon>
        <taxon>Candidatus Ichthyocystis</taxon>
    </lineage>
</organism>
<dbReference type="AlphaFoldDB" id="A0A0S4M7T1"/>
<feature type="transmembrane region" description="Helical" evidence="1">
    <location>
        <begin position="69"/>
        <end position="92"/>
    </location>
</feature>
<keyword evidence="1" id="KW-0472">Membrane</keyword>
<dbReference type="EMBL" id="LN906597">
    <property type="protein sequence ID" value="CUT18342.1"/>
    <property type="molecule type" value="Genomic_DNA"/>
</dbReference>
<gene>
    <name evidence="2" type="ORF">Ark11_1545</name>
</gene>
<evidence type="ECO:0000256" key="1">
    <source>
        <dbReference type="SAM" id="Phobius"/>
    </source>
</evidence>
<keyword evidence="3" id="KW-1185">Reference proteome</keyword>
<keyword evidence="1" id="KW-0812">Transmembrane</keyword>
<evidence type="ECO:0000313" key="3">
    <source>
        <dbReference type="Proteomes" id="UP000198651"/>
    </source>
</evidence>
<feature type="transmembrane region" description="Helical" evidence="1">
    <location>
        <begin position="112"/>
        <end position="132"/>
    </location>
</feature>
<keyword evidence="1" id="KW-1133">Transmembrane helix</keyword>
<accession>A0A0S4M7T1</accession>
<sequence length="137" mass="14828">MKDNICTANTSANAISSYGACDHEESNKGSLSALRSSGMVNSESNNQASDILTNTMVRATSRRRRSEKLICALTISISLLAISFTLITIMVHKNIIHIPGMTREIAGTFLDRVGIGLFVSSSILLSIGLCYLKISFR</sequence>
<dbReference type="RefSeq" id="WP_092490708.1">
    <property type="nucleotide sequence ID" value="NZ_LN906597.1"/>
</dbReference>
<protein>
    <submittedName>
        <fullName evidence="2">Putative membrane protein</fullName>
    </submittedName>
</protein>
<proteinExistence type="predicted"/>
<reference evidence="3" key="1">
    <citation type="submission" date="2015-11" db="EMBL/GenBank/DDBJ databases">
        <authorList>
            <person name="Seth-Smith H.M.B."/>
        </authorList>
    </citation>
    <scope>NUCLEOTIDE SEQUENCE [LARGE SCALE GENOMIC DNA]</scope>
    <source>
        <strain evidence="3">2013Ark11</strain>
    </source>
</reference>